<protein>
    <submittedName>
        <fullName evidence="2">Uncharacterized protein</fullName>
    </submittedName>
</protein>
<keyword evidence="1" id="KW-0472">Membrane</keyword>
<organism evidence="2 3">
    <name type="scientific">Pristionchus mayeri</name>
    <dbReference type="NCBI Taxonomy" id="1317129"/>
    <lineage>
        <taxon>Eukaryota</taxon>
        <taxon>Metazoa</taxon>
        <taxon>Ecdysozoa</taxon>
        <taxon>Nematoda</taxon>
        <taxon>Chromadorea</taxon>
        <taxon>Rhabditida</taxon>
        <taxon>Rhabditina</taxon>
        <taxon>Diplogasteromorpha</taxon>
        <taxon>Diplogasteroidea</taxon>
        <taxon>Neodiplogasteridae</taxon>
        <taxon>Pristionchus</taxon>
    </lineage>
</organism>
<comment type="caution">
    <text evidence="2">The sequence shown here is derived from an EMBL/GenBank/DDBJ whole genome shotgun (WGS) entry which is preliminary data.</text>
</comment>
<gene>
    <name evidence="2" type="ORF">PMAYCL1PPCAC_31328</name>
</gene>
<feature type="non-terminal residue" evidence="2">
    <location>
        <position position="63"/>
    </location>
</feature>
<proteinExistence type="predicted"/>
<feature type="transmembrane region" description="Helical" evidence="1">
    <location>
        <begin position="12"/>
        <end position="30"/>
    </location>
</feature>
<keyword evidence="1" id="KW-0812">Transmembrane</keyword>
<dbReference type="EMBL" id="BTRK01000006">
    <property type="protein sequence ID" value="GMR61133.1"/>
    <property type="molecule type" value="Genomic_DNA"/>
</dbReference>
<evidence type="ECO:0000313" key="3">
    <source>
        <dbReference type="Proteomes" id="UP001328107"/>
    </source>
</evidence>
<sequence>MLEQMTSQPPTALHGFWIFLGVFVFTRCVTLSDFSGRKAKVLGNSTEISRLHAAPFNLTHKNN</sequence>
<evidence type="ECO:0000313" key="2">
    <source>
        <dbReference type="EMBL" id="GMR61133.1"/>
    </source>
</evidence>
<dbReference type="AlphaFoldDB" id="A0AAN5DDG3"/>
<keyword evidence="1" id="KW-1133">Transmembrane helix</keyword>
<name>A0AAN5DDG3_9BILA</name>
<evidence type="ECO:0000256" key="1">
    <source>
        <dbReference type="SAM" id="Phobius"/>
    </source>
</evidence>
<reference evidence="3" key="1">
    <citation type="submission" date="2022-10" db="EMBL/GenBank/DDBJ databases">
        <title>Genome assembly of Pristionchus species.</title>
        <authorList>
            <person name="Yoshida K."/>
            <person name="Sommer R.J."/>
        </authorList>
    </citation>
    <scope>NUCLEOTIDE SEQUENCE [LARGE SCALE GENOMIC DNA]</scope>
    <source>
        <strain evidence="3">RS5460</strain>
    </source>
</reference>
<accession>A0AAN5DDG3</accession>
<dbReference type="Proteomes" id="UP001328107">
    <property type="component" value="Unassembled WGS sequence"/>
</dbReference>
<keyword evidence="3" id="KW-1185">Reference proteome</keyword>